<evidence type="ECO:0008006" key="3">
    <source>
        <dbReference type="Google" id="ProtNLM"/>
    </source>
</evidence>
<dbReference type="InterPro" id="IPR036282">
    <property type="entry name" value="Glutathione-S-Trfase_C_sf"/>
</dbReference>
<protein>
    <recommendedName>
        <fullName evidence="3">GST C-terminal domain-containing protein</fullName>
    </recommendedName>
</protein>
<comment type="caution">
    <text evidence="1">The sequence shown here is derived from an EMBL/GenBank/DDBJ whole genome shotgun (WGS) entry which is preliminary data.</text>
</comment>
<name>A0A8S2N4K7_9BILA</name>
<dbReference type="GO" id="GO:0050220">
    <property type="term" value="F:prostaglandin-E synthase activity"/>
    <property type="evidence" value="ECO:0007669"/>
    <property type="project" value="TreeGrafter"/>
</dbReference>
<feature type="non-terminal residue" evidence="1">
    <location>
        <position position="1"/>
    </location>
</feature>
<dbReference type="Proteomes" id="UP000681720">
    <property type="component" value="Unassembled WGS sequence"/>
</dbReference>
<dbReference type="SUPFAM" id="SSF47616">
    <property type="entry name" value="GST C-terminal domain-like"/>
    <property type="match status" value="1"/>
</dbReference>
<evidence type="ECO:0000313" key="2">
    <source>
        <dbReference type="Proteomes" id="UP000681720"/>
    </source>
</evidence>
<dbReference type="AlphaFoldDB" id="A0A8S2N4K7"/>
<evidence type="ECO:0000313" key="1">
    <source>
        <dbReference type="EMBL" id="CAF3989029.1"/>
    </source>
</evidence>
<dbReference type="PANTHER" id="PTHR12782">
    <property type="entry name" value="MICROSOMAL PROSTAGLANDIN E SYNTHASE-2"/>
    <property type="match status" value="1"/>
</dbReference>
<proteinExistence type="predicted"/>
<reference evidence="1" key="1">
    <citation type="submission" date="2021-02" db="EMBL/GenBank/DDBJ databases">
        <authorList>
            <person name="Nowell W R."/>
        </authorList>
    </citation>
    <scope>NUCLEOTIDE SEQUENCE</scope>
</reference>
<organism evidence="1 2">
    <name type="scientific">Rotaria magnacalcarata</name>
    <dbReference type="NCBI Taxonomy" id="392030"/>
    <lineage>
        <taxon>Eukaryota</taxon>
        <taxon>Metazoa</taxon>
        <taxon>Spiralia</taxon>
        <taxon>Gnathifera</taxon>
        <taxon>Rotifera</taxon>
        <taxon>Eurotatoria</taxon>
        <taxon>Bdelloidea</taxon>
        <taxon>Philodinida</taxon>
        <taxon>Philodinidae</taxon>
        <taxon>Rotaria</taxon>
    </lineage>
</organism>
<sequence>DMLLNDVSILGGSEPNLADLNVYGVLTAIQGCEAFQDLMSNTKIQPWFERMKNLVESGSVDNVVTA</sequence>
<accession>A0A8S2N4K7</accession>
<gene>
    <name evidence="1" type="ORF">GIL414_LOCUS11104</name>
</gene>
<dbReference type="Gene3D" id="1.20.1050.10">
    <property type="match status" value="1"/>
</dbReference>
<dbReference type="GO" id="GO:0005739">
    <property type="term" value="C:mitochondrion"/>
    <property type="evidence" value="ECO:0007669"/>
    <property type="project" value="TreeGrafter"/>
</dbReference>
<dbReference type="PANTHER" id="PTHR12782:SF5">
    <property type="entry name" value="PROSTAGLANDIN E SYNTHASE 2"/>
    <property type="match status" value="1"/>
</dbReference>
<dbReference type="EMBL" id="CAJOBJ010004105">
    <property type="protein sequence ID" value="CAF3989029.1"/>
    <property type="molecule type" value="Genomic_DNA"/>
</dbReference>